<proteinExistence type="predicted"/>
<evidence type="ECO:0000313" key="2">
    <source>
        <dbReference type="EMBL" id="SFG93120.1"/>
    </source>
</evidence>
<dbReference type="OrthoDB" id="597270at2"/>
<dbReference type="EMBL" id="FOPP01000003">
    <property type="protein sequence ID" value="SFG93120.1"/>
    <property type="molecule type" value="Genomic_DNA"/>
</dbReference>
<keyword evidence="3" id="KW-1185">Reference proteome</keyword>
<dbReference type="Gene3D" id="3.90.550.10">
    <property type="entry name" value="Spore Coat Polysaccharide Biosynthesis Protein SpsA, Chain A"/>
    <property type="match status" value="1"/>
</dbReference>
<evidence type="ECO:0000313" key="3">
    <source>
        <dbReference type="Proteomes" id="UP000199666"/>
    </source>
</evidence>
<reference evidence="2 3" key="1">
    <citation type="submission" date="2016-10" db="EMBL/GenBank/DDBJ databases">
        <authorList>
            <person name="de Groot N.N."/>
        </authorList>
    </citation>
    <scope>NUCLEOTIDE SEQUENCE [LARGE SCALE GENOMIC DNA]</scope>
    <source>
        <strain evidence="2 3">DSM 18684</strain>
    </source>
</reference>
<name>A0A1I2VVI6_9SPHI</name>
<dbReference type="STRING" id="414048.SAMN04489864_103291"/>
<gene>
    <name evidence="2" type="ORF">SAMN04489864_103291</name>
</gene>
<sequence>MVSVIIPAYNASKTITQTLESVFAQDYSPIEIIIVNDGSTDATESILANYGTKIKLISTPNKGVSHARNLGLSHARGEYIQFLDSDDLILPGKLTLQVKALQENDADVAYGNWQRFIQENKKILVTETVNQQITGDVEIALFTNFWCPPAVLLYSKRITNRLSWNENLPVIQDARYLLDAALAKGKFVYLPALMAQYRDGQQNSLSKRNDTAFVKDCVMNARDISQIWEADFGNNPLKKKAVIDVLRHGINRLTLLDNHTAQQAIDFLLQIEPNYIPEEKGLLRYISKLIGYKNAEGIARIKRKLLE</sequence>
<accession>A0A1I2VVI6</accession>
<keyword evidence="2" id="KW-0808">Transferase</keyword>
<feature type="domain" description="Glycosyltransferase 2-like" evidence="1">
    <location>
        <begin position="3"/>
        <end position="127"/>
    </location>
</feature>
<dbReference type="GO" id="GO:0016758">
    <property type="term" value="F:hexosyltransferase activity"/>
    <property type="evidence" value="ECO:0007669"/>
    <property type="project" value="UniProtKB-ARBA"/>
</dbReference>
<dbReference type="SUPFAM" id="SSF53448">
    <property type="entry name" value="Nucleotide-diphospho-sugar transferases"/>
    <property type="match status" value="1"/>
</dbReference>
<dbReference type="RefSeq" id="WP_090992795.1">
    <property type="nucleotide sequence ID" value="NZ_FOPP01000003.1"/>
</dbReference>
<dbReference type="PANTHER" id="PTHR22916:SF3">
    <property type="entry name" value="UDP-GLCNAC:BETAGAL BETA-1,3-N-ACETYLGLUCOSAMINYLTRANSFERASE-LIKE PROTEIN 1"/>
    <property type="match status" value="1"/>
</dbReference>
<organism evidence="2 3">
    <name type="scientific">Pedobacter insulae</name>
    <dbReference type="NCBI Taxonomy" id="414048"/>
    <lineage>
        <taxon>Bacteria</taxon>
        <taxon>Pseudomonadati</taxon>
        <taxon>Bacteroidota</taxon>
        <taxon>Sphingobacteriia</taxon>
        <taxon>Sphingobacteriales</taxon>
        <taxon>Sphingobacteriaceae</taxon>
        <taxon>Pedobacter</taxon>
    </lineage>
</organism>
<dbReference type="Pfam" id="PF00535">
    <property type="entry name" value="Glycos_transf_2"/>
    <property type="match status" value="1"/>
</dbReference>
<evidence type="ECO:0000259" key="1">
    <source>
        <dbReference type="Pfam" id="PF00535"/>
    </source>
</evidence>
<dbReference type="AlphaFoldDB" id="A0A1I2VVI6"/>
<dbReference type="PANTHER" id="PTHR22916">
    <property type="entry name" value="GLYCOSYLTRANSFERASE"/>
    <property type="match status" value="1"/>
</dbReference>
<dbReference type="InterPro" id="IPR029044">
    <property type="entry name" value="Nucleotide-diphossugar_trans"/>
</dbReference>
<dbReference type="InterPro" id="IPR001173">
    <property type="entry name" value="Glyco_trans_2-like"/>
</dbReference>
<protein>
    <submittedName>
        <fullName evidence="2">Glycosyl transferase family 2</fullName>
    </submittedName>
</protein>
<dbReference type="Proteomes" id="UP000199666">
    <property type="component" value="Unassembled WGS sequence"/>
</dbReference>